<evidence type="ECO:0000256" key="1">
    <source>
        <dbReference type="SAM" id="SignalP"/>
    </source>
</evidence>
<feature type="chain" id="PRO_5043049890" evidence="1">
    <location>
        <begin position="28"/>
        <end position="419"/>
    </location>
</feature>
<feature type="signal peptide" evidence="1">
    <location>
        <begin position="1"/>
        <end position="27"/>
    </location>
</feature>
<name>A0AAP5LTA2_PAEAM</name>
<reference evidence="2" key="1">
    <citation type="submission" date="2023-07" db="EMBL/GenBank/DDBJ databases">
        <title>Sorghum-associated microbial communities from plants grown in Nebraska, USA.</title>
        <authorList>
            <person name="Schachtman D."/>
        </authorList>
    </citation>
    <scope>NUCLEOTIDE SEQUENCE</scope>
    <source>
        <strain evidence="2">BE80</strain>
    </source>
</reference>
<sequence>MNRLSLGTKVIMLITALSMTLASTISAADFTEFPKPTWSTTVPANTSTNDFAYKPIEHQYLPIVSTKDNTAYMLLRHKVGNKSTYQMMAVNDVTGKQKWVHTSPYRYNPYNIDANGNAYYVEDVKVGNKHGSKLIALDANMKPRWEKVFPDGGNFEVLSDGRYAVIDFVKEQNLLKLYSPEGKELISRMYNGNIRHIQGDYVGTANYEENATVITVYSISRNKKITSYSWPKEYFSPYHNDFDVLSGGTILVPLIDENTGMETLQGISPTGKKKWTRSLPTPVPNSTLFQSIGNHYLIQEKNTLSVYDTNNKQISTRTFDDLPELGKLQFLNKDTFVFGAVEDKGLVPVKLIEQGFTNNDYVTLPSKAVYHVLDRTLSSINALKLDQAPFSAENIRFVNANTFYLTMEKTLAKYELIGK</sequence>
<accession>A0AAP5LTA2</accession>
<dbReference type="InterPro" id="IPR015943">
    <property type="entry name" value="WD40/YVTN_repeat-like_dom_sf"/>
</dbReference>
<gene>
    <name evidence="2" type="ORF">J2W91_004950</name>
</gene>
<organism evidence="2 3">
    <name type="scientific">Paenibacillus amylolyticus</name>
    <dbReference type="NCBI Taxonomy" id="1451"/>
    <lineage>
        <taxon>Bacteria</taxon>
        <taxon>Bacillati</taxon>
        <taxon>Bacillota</taxon>
        <taxon>Bacilli</taxon>
        <taxon>Bacillales</taxon>
        <taxon>Paenibacillaceae</taxon>
        <taxon>Paenibacillus</taxon>
    </lineage>
</organism>
<dbReference type="InterPro" id="IPR011047">
    <property type="entry name" value="Quinoprotein_ADH-like_sf"/>
</dbReference>
<dbReference type="Proteomes" id="UP001254832">
    <property type="component" value="Unassembled WGS sequence"/>
</dbReference>
<dbReference type="SUPFAM" id="SSF50998">
    <property type="entry name" value="Quinoprotein alcohol dehydrogenase-like"/>
    <property type="match status" value="1"/>
</dbReference>
<keyword evidence="1" id="KW-0732">Signal</keyword>
<dbReference type="RefSeq" id="WP_310144766.1">
    <property type="nucleotide sequence ID" value="NZ_JAVDTR010000017.1"/>
</dbReference>
<evidence type="ECO:0000313" key="2">
    <source>
        <dbReference type="EMBL" id="MDR6726439.1"/>
    </source>
</evidence>
<dbReference type="EMBL" id="JAVDTR010000017">
    <property type="protein sequence ID" value="MDR6726439.1"/>
    <property type="molecule type" value="Genomic_DNA"/>
</dbReference>
<comment type="caution">
    <text evidence="2">The sequence shown here is derived from an EMBL/GenBank/DDBJ whole genome shotgun (WGS) entry which is preliminary data.</text>
</comment>
<protein>
    <submittedName>
        <fullName evidence="2">Uncharacterized protein</fullName>
    </submittedName>
</protein>
<dbReference type="Gene3D" id="2.130.10.10">
    <property type="entry name" value="YVTN repeat-like/Quinoprotein amine dehydrogenase"/>
    <property type="match status" value="1"/>
</dbReference>
<evidence type="ECO:0000313" key="3">
    <source>
        <dbReference type="Proteomes" id="UP001254832"/>
    </source>
</evidence>
<dbReference type="AlphaFoldDB" id="A0AAP5LTA2"/>
<proteinExistence type="predicted"/>